<dbReference type="Proteomes" id="UP000750334">
    <property type="component" value="Unassembled WGS sequence"/>
</dbReference>
<dbReference type="AlphaFoldDB" id="A0A9P6W882"/>
<sequence>MQFFKLSALLAIVSVASAQSNATTISGTIISGAFSDLPTFSPSYFPSDALTDLIGDKVVLAPSNV</sequence>
<reference evidence="2 3" key="1">
    <citation type="submission" date="2020-11" db="EMBL/GenBank/DDBJ databases">
        <title>Kefir isolates.</title>
        <authorList>
            <person name="Marcisauskas S."/>
            <person name="Kim Y."/>
            <person name="Blasche S."/>
        </authorList>
    </citation>
    <scope>NUCLEOTIDE SEQUENCE [LARGE SCALE GENOMIC DNA]</scope>
    <source>
        <strain evidence="2 3">OG2</strain>
    </source>
</reference>
<dbReference type="EMBL" id="PUHR01000116">
    <property type="protein sequence ID" value="KAG0664840.1"/>
    <property type="molecule type" value="Genomic_DNA"/>
</dbReference>
<protein>
    <submittedName>
        <fullName evidence="2">Uncharacterized protein</fullName>
    </submittedName>
</protein>
<feature type="chain" id="PRO_5040476446" evidence="1">
    <location>
        <begin position="19"/>
        <end position="65"/>
    </location>
</feature>
<name>A0A9P6W882_MAUEX</name>
<proteinExistence type="predicted"/>
<evidence type="ECO:0000256" key="1">
    <source>
        <dbReference type="SAM" id="SignalP"/>
    </source>
</evidence>
<evidence type="ECO:0000313" key="3">
    <source>
        <dbReference type="Proteomes" id="UP000750334"/>
    </source>
</evidence>
<keyword evidence="1" id="KW-0732">Signal</keyword>
<gene>
    <name evidence="2" type="ORF">C6P45_000510</name>
</gene>
<comment type="caution">
    <text evidence="2">The sequence shown here is derived from an EMBL/GenBank/DDBJ whole genome shotgun (WGS) entry which is preliminary data.</text>
</comment>
<feature type="signal peptide" evidence="1">
    <location>
        <begin position="1"/>
        <end position="18"/>
    </location>
</feature>
<evidence type="ECO:0000313" key="2">
    <source>
        <dbReference type="EMBL" id="KAG0664840.1"/>
    </source>
</evidence>
<keyword evidence="3" id="KW-1185">Reference proteome</keyword>
<accession>A0A9P6W882</accession>
<organism evidence="2 3">
    <name type="scientific">Maudiozyma exigua</name>
    <name type="common">Yeast</name>
    <name type="synonym">Kazachstania exigua</name>
    <dbReference type="NCBI Taxonomy" id="34358"/>
    <lineage>
        <taxon>Eukaryota</taxon>
        <taxon>Fungi</taxon>
        <taxon>Dikarya</taxon>
        <taxon>Ascomycota</taxon>
        <taxon>Saccharomycotina</taxon>
        <taxon>Saccharomycetes</taxon>
        <taxon>Saccharomycetales</taxon>
        <taxon>Saccharomycetaceae</taxon>
        <taxon>Maudiozyma</taxon>
    </lineage>
</organism>